<comment type="pathway">
    <text evidence="1">Lipid metabolism.</text>
</comment>
<evidence type="ECO:0000256" key="6">
    <source>
        <dbReference type="ARBA" id="ARBA00023098"/>
    </source>
</evidence>
<dbReference type="GO" id="GO:0005743">
    <property type="term" value="C:mitochondrial inner membrane"/>
    <property type="evidence" value="ECO:0007669"/>
    <property type="project" value="UniProtKB-SubCell"/>
</dbReference>
<protein>
    <recommendedName>
        <fullName evidence="12">Phosphatidylserine decarboxylase proenzyme 1, mitochondrial</fullName>
        <ecNumber evidence="12">4.1.1.65</ecNumber>
    </recommendedName>
    <component>
        <recommendedName>
            <fullName evidence="12">Phosphatidylserine decarboxylase 1 beta chain</fullName>
        </recommendedName>
    </component>
    <component>
        <recommendedName>
            <fullName evidence="12">Phosphatidylserine decarboxylase 1 alpha chain</fullName>
        </recommendedName>
    </component>
</protein>
<evidence type="ECO:0000256" key="5">
    <source>
        <dbReference type="ARBA" id="ARBA00022989"/>
    </source>
</evidence>
<feature type="active site" description="Charge relay system; for autoendoproteolytic cleavage activity" evidence="12">
    <location>
        <position position="475"/>
    </location>
</feature>
<keyword evidence="10 12" id="KW-1208">Phospholipid metabolism</keyword>
<comment type="similarity">
    <text evidence="12">Belongs to the phosphatidylserine decarboxylase family. PSD-B subfamily. Eukaryotic type I sub-subfamily.</text>
</comment>
<dbReference type="GeneID" id="7051752"/>
<evidence type="ECO:0000256" key="1">
    <source>
        <dbReference type="ARBA" id="ARBA00005189"/>
    </source>
</evidence>
<accession>B6K301</accession>
<dbReference type="PANTHER" id="PTHR10067">
    <property type="entry name" value="PHOSPHATIDYLSERINE DECARBOXYLASE"/>
    <property type="match status" value="1"/>
</dbReference>
<gene>
    <name evidence="14" type="primary">psd2</name>
    <name evidence="12" type="synonym">PSD1</name>
    <name evidence="13" type="ORF">SJAG_02980</name>
</gene>
<dbReference type="RefSeq" id="XP_002174151.1">
    <property type="nucleotide sequence ID" value="XM_002174115.2"/>
</dbReference>
<evidence type="ECO:0000256" key="9">
    <source>
        <dbReference type="ARBA" id="ARBA00023239"/>
    </source>
</evidence>
<dbReference type="OrthoDB" id="4330at2759"/>
<feature type="site" description="Cleavage (non-hydrolytic); by autocatalysis" evidence="12">
    <location>
        <begin position="474"/>
        <end position="475"/>
    </location>
</feature>
<keyword evidence="12" id="KW-0865">Zymogen</keyword>
<feature type="active site" description="Charge relay system; for autoendoproteolytic cleavage activity" evidence="12">
    <location>
        <position position="360"/>
    </location>
</feature>
<dbReference type="AlphaFoldDB" id="B6K301"/>
<dbReference type="VEuPathDB" id="FungiDB:SJAG_02980"/>
<dbReference type="HAMAP" id="MF_03208">
    <property type="entry name" value="PS_decarb_PSD_B_type1_euk"/>
    <property type="match status" value="1"/>
</dbReference>
<dbReference type="GO" id="GO:0004609">
    <property type="term" value="F:phosphatidylserine decarboxylase activity"/>
    <property type="evidence" value="ECO:0000318"/>
    <property type="project" value="GO_Central"/>
</dbReference>
<sequence>MRQKRDFHRFHRPHWRKLNLHSLVVVKVGVVTNLKLLHNRIHRIRQNRGRFPHWKRLSINVKPQGSWQAYLLSSLPLRSLSRIWGHFNNKEWPTFLRKPGFTLYAWLFGCNLTELKDPDLTHYRNFQDFFYRELRPEARPVDEDSFIVSPVDGRIVCQGRINNNRIQHVKGLSYSLEALLGGLSSCSPQVVDFDDSCMYPEKVAEHMKFATKHEIPNYRQTPRRVTVPSRRDGIERNRSAPALMCALTSSRLRLCPDCNRASMEEQEESDLAAGVKCSHISPAKNDAGDDDACSDSSSFYSLPASDNVPIPASVDEKKTSWIDTAEIASLDSLPWRNIRPGHQLFYSVIYLAPGDYHRFHSPADWVVESRRHFSGELFSVSPYLARRLHNLFVLNERVALIGRYKHGFMSMIPVGATNVGSIVINCDPTLSTNRMVLRKKSLGSFEEAVYSKASPVLHGQPFERGEQVGGFKLGSTVVLVFEAPEDYEFTTYQGQYVRVGESL</sequence>
<dbReference type="PANTHER" id="PTHR10067:SF19">
    <property type="entry name" value="PHOSPHATIDYLSERINE DECARBOXYLASE PROENZYME 2, MITOCHONDRIAL"/>
    <property type="match status" value="1"/>
</dbReference>
<feature type="chain" id="PRO_5023332729" description="Phosphatidylserine decarboxylase 1 beta chain" evidence="12">
    <location>
        <begin position="1"/>
        <end position="474"/>
    </location>
</feature>
<dbReference type="InterPro" id="IPR003817">
    <property type="entry name" value="PS_Dcarbxylase"/>
</dbReference>
<name>B6K301_SCHJY</name>
<comment type="subcellular location">
    <molecule>Phosphatidylserine decarboxylase 1 beta chain</molecule>
    <subcellularLocation>
        <location evidence="12">Mitochondrion inner membrane</location>
        <topology evidence="12">Single-pass membrane protein</topology>
        <orientation evidence="12">Intermembrane side</orientation>
    </subcellularLocation>
</comment>
<comment type="function">
    <text evidence="12">Catalyzes the formation of phosphatidylethanolamine (PtdEtn) from phosphatidylserine (PtdSer). Plays a central role in phospholipid metabolism and in the interorganelle trafficking of phosphatidylserine.</text>
</comment>
<evidence type="ECO:0000256" key="10">
    <source>
        <dbReference type="ARBA" id="ARBA00023264"/>
    </source>
</evidence>
<comment type="catalytic activity">
    <reaction evidence="12">
        <text>a 1,2-diacyl-sn-glycero-3-phospho-L-serine + H(+) = a 1,2-diacyl-sn-glycero-3-phosphoethanolamine + CO2</text>
        <dbReference type="Rhea" id="RHEA:20828"/>
        <dbReference type="ChEBI" id="CHEBI:15378"/>
        <dbReference type="ChEBI" id="CHEBI:16526"/>
        <dbReference type="ChEBI" id="CHEBI:57262"/>
        <dbReference type="ChEBI" id="CHEBI:64612"/>
        <dbReference type="EC" id="4.1.1.65"/>
    </reaction>
</comment>
<dbReference type="GO" id="GO:0006646">
    <property type="term" value="P:phosphatidylethanolamine biosynthetic process"/>
    <property type="evidence" value="ECO:0000318"/>
    <property type="project" value="GO_Central"/>
</dbReference>
<feature type="topological domain" description="Mitochondrial intermembrane" evidence="12">
    <location>
        <begin position="42"/>
        <end position="503"/>
    </location>
</feature>
<keyword evidence="15" id="KW-1185">Reference proteome</keyword>
<feature type="active site" description="Schiff-base intermediate with substrate; via pyruvic acid; for decarboxylase activity" evidence="12">
    <location>
        <position position="475"/>
    </location>
</feature>
<evidence type="ECO:0000313" key="14">
    <source>
        <dbReference type="JaponicusDB" id="SJAG_02980"/>
    </source>
</evidence>
<keyword evidence="8 12" id="KW-0594">Phospholipid biosynthesis</keyword>
<evidence type="ECO:0000256" key="11">
    <source>
        <dbReference type="ARBA" id="ARBA00023317"/>
    </source>
</evidence>
<evidence type="ECO:0000256" key="3">
    <source>
        <dbReference type="ARBA" id="ARBA00022692"/>
    </source>
</evidence>
<evidence type="ECO:0000256" key="8">
    <source>
        <dbReference type="ARBA" id="ARBA00023209"/>
    </source>
</evidence>
<proteinExistence type="inferred from homology"/>
<comment type="cofactor">
    <cofactor evidence="12">
        <name>pyruvate</name>
        <dbReference type="ChEBI" id="CHEBI:15361"/>
    </cofactor>
    <text evidence="12">Binds 1 pyruvoyl group covalently per subunit.</text>
</comment>
<dbReference type="OMA" id="HSPASWV"/>
<organism evidence="13 15">
    <name type="scientific">Schizosaccharomyces japonicus (strain yFS275 / FY16936)</name>
    <name type="common">Fission yeast</name>
    <dbReference type="NCBI Taxonomy" id="402676"/>
    <lineage>
        <taxon>Eukaryota</taxon>
        <taxon>Fungi</taxon>
        <taxon>Dikarya</taxon>
        <taxon>Ascomycota</taxon>
        <taxon>Taphrinomycotina</taxon>
        <taxon>Schizosaccharomycetes</taxon>
        <taxon>Schizosaccharomycetales</taxon>
        <taxon>Schizosaccharomycetaceae</taxon>
        <taxon>Schizosaccharomyces</taxon>
    </lineage>
</organism>
<dbReference type="Proteomes" id="UP000001744">
    <property type="component" value="Unassembled WGS sequence"/>
</dbReference>
<keyword evidence="12" id="KW-0496">Mitochondrion</keyword>
<dbReference type="GO" id="GO:0005811">
    <property type="term" value="C:lipid droplet"/>
    <property type="evidence" value="ECO:0007669"/>
    <property type="project" value="EnsemblFungi"/>
</dbReference>
<dbReference type="NCBIfam" id="TIGR00163">
    <property type="entry name" value="PS_decarb"/>
    <property type="match status" value="1"/>
</dbReference>
<keyword evidence="5 12" id="KW-1133">Transmembrane helix</keyword>
<dbReference type="Pfam" id="PF02666">
    <property type="entry name" value="PS_Dcarbxylase"/>
    <property type="match status" value="2"/>
</dbReference>
<dbReference type="eggNOG" id="KOG2420">
    <property type="taxonomic scope" value="Eukaryota"/>
</dbReference>
<dbReference type="UniPathway" id="UPA00558">
    <property type="reaction ID" value="UER00616"/>
</dbReference>
<feature type="modified residue" description="Pyruvic acid (Ser); by autocatalysis" evidence="12">
    <location>
        <position position="475"/>
    </location>
</feature>
<dbReference type="GO" id="GO:0005789">
    <property type="term" value="C:endoplasmic reticulum membrane"/>
    <property type="evidence" value="ECO:0007669"/>
    <property type="project" value="EnsemblFungi"/>
</dbReference>
<keyword evidence="12" id="KW-0999">Mitochondrion inner membrane</keyword>
<dbReference type="GO" id="GO:0005739">
    <property type="term" value="C:mitochondrion"/>
    <property type="evidence" value="ECO:0000318"/>
    <property type="project" value="GO_Central"/>
</dbReference>
<dbReference type="HOGENOM" id="CLU_029061_1_1_1"/>
<feature type="topological domain" description="Mitochondrial matrix" evidence="12">
    <location>
        <begin position="1"/>
        <end position="22"/>
    </location>
</feature>
<keyword evidence="11 12" id="KW-0670">Pyruvate</keyword>
<keyword evidence="3 12" id="KW-0812">Transmembrane</keyword>
<feature type="chain" id="PRO_5023332730" description="Phosphatidylserine decarboxylase 1 alpha chain" evidence="12">
    <location>
        <begin position="475"/>
        <end position="503"/>
    </location>
</feature>
<evidence type="ECO:0000256" key="2">
    <source>
        <dbReference type="ARBA" id="ARBA00022516"/>
    </source>
</evidence>
<evidence type="ECO:0000313" key="15">
    <source>
        <dbReference type="Proteomes" id="UP000001744"/>
    </source>
</evidence>
<comment type="subunit">
    <text evidence="12">Heterodimer of a large membrane-associated beta subunit and a small pyruvoyl-containing alpha subunit.</text>
</comment>
<dbReference type="JaponicusDB" id="SJAG_02980">
    <property type="gene designation" value="psd2"/>
</dbReference>
<dbReference type="InterPro" id="IPR033177">
    <property type="entry name" value="PSD-B"/>
</dbReference>
<evidence type="ECO:0000256" key="12">
    <source>
        <dbReference type="HAMAP-Rule" id="MF_03208"/>
    </source>
</evidence>
<feature type="active site" description="Charge relay system; for autoendoproteolytic cleavage activity" evidence="12">
    <location>
        <position position="152"/>
    </location>
</feature>
<keyword evidence="4 12" id="KW-0210">Decarboxylase</keyword>
<keyword evidence="9 12" id="KW-0456">Lyase</keyword>
<dbReference type="GO" id="GO:0016540">
    <property type="term" value="P:protein autoprocessing"/>
    <property type="evidence" value="ECO:0007669"/>
    <property type="project" value="UniProtKB-UniRule"/>
</dbReference>
<comment type="subcellular location">
    <molecule>Phosphatidylserine decarboxylase 1 alpha chain</molecule>
    <subcellularLocation>
        <location evidence="12">Mitochondrion inner membrane</location>
        <topology evidence="12">Peripheral membrane protein</topology>
        <orientation evidence="12">Intermembrane side</orientation>
    </subcellularLocation>
    <text evidence="12">Anchored to the mitochondrial inner membrane through its interaction with the integral membrane beta chain.</text>
</comment>
<dbReference type="EMBL" id="KE651167">
    <property type="protein sequence ID" value="EEB07858.1"/>
    <property type="molecule type" value="Genomic_DNA"/>
</dbReference>
<dbReference type="EC" id="4.1.1.65" evidence="12"/>
<reference evidence="13 15" key="1">
    <citation type="journal article" date="2011" name="Science">
        <title>Comparative functional genomics of the fission yeasts.</title>
        <authorList>
            <person name="Rhind N."/>
            <person name="Chen Z."/>
            <person name="Yassour M."/>
            <person name="Thompson D.A."/>
            <person name="Haas B.J."/>
            <person name="Habib N."/>
            <person name="Wapinski I."/>
            <person name="Roy S."/>
            <person name="Lin M.F."/>
            <person name="Heiman D.I."/>
            <person name="Young S.K."/>
            <person name="Furuya K."/>
            <person name="Guo Y."/>
            <person name="Pidoux A."/>
            <person name="Chen H.M."/>
            <person name="Robbertse B."/>
            <person name="Goldberg J.M."/>
            <person name="Aoki K."/>
            <person name="Bayne E.H."/>
            <person name="Berlin A.M."/>
            <person name="Desjardins C.A."/>
            <person name="Dobbs E."/>
            <person name="Dukaj L."/>
            <person name="Fan L."/>
            <person name="FitzGerald M.G."/>
            <person name="French C."/>
            <person name="Gujja S."/>
            <person name="Hansen K."/>
            <person name="Keifenheim D."/>
            <person name="Levin J.Z."/>
            <person name="Mosher R.A."/>
            <person name="Mueller C.A."/>
            <person name="Pfiffner J."/>
            <person name="Priest M."/>
            <person name="Russ C."/>
            <person name="Smialowska A."/>
            <person name="Swoboda P."/>
            <person name="Sykes S.M."/>
            <person name="Vaughn M."/>
            <person name="Vengrova S."/>
            <person name="Yoder R."/>
            <person name="Zeng Q."/>
            <person name="Allshire R."/>
            <person name="Baulcombe D."/>
            <person name="Birren B.W."/>
            <person name="Brown W."/>
            <person name="Ekwall K."/>
            <person name="Kellis M."/>
            <person name="Leatherwood J."/>
            <person name="Levin H."/>
            <person name="Margalit H."/>
            <person name="Martienssen R."/>
            <person name="Nieduszynski C.A."/>
            <person name="Spatafora J.W."/>
            <person name="Friedman N."/>
            <person name="Dalgaard J.Z."/>
            <person name="Baumann P."/>
            <person name="Niki H."/>
            <person name="Regev A."/>
            <person name="Nusbaum C."/>
        </authorList>
    </citation>
    <scope>NUCLEOTIDE SEQUENCE [LARGE SCALE GENOMIC DNA]</scope>
    <source>
        <strain evidence="15">yFS275 / FY16936</strain>
    </source>
</reference>
<keyword evidence="7 12" id="KW-0472">Membrane</keyword>
<evidence type="ECO:0000256" key="7">
    <source>
        <dbReference type="ARBA" id="ARBA00023136"/>
    </source>
</evidence>
<dbReference type="GO" id="GO:0140042">
    <property type="term" value="P:lipid droplet formation"/>
    <property type="evidence" value="ECO:0007669"/>
    <property type="project" value="EnsemblFungi"/>
</dbReference>
<keyword evidence="2 12" id="KW-0444">Lipid biosynthesis</keyword>
<comment type="PTM">
    <text evidence="12">Is synthesized initially as an inactive proenzyme. Formation of the active enzyme involves a self-maturation process in which the active site pyruvoyl group is generated from an internal serine residue via an autocatalytic post-translational modification. Two non-identical subunits are generated from the proenzyme in this reaction, and the pyruvate is formed at the N-terminus of the alpha chain, which is derived from the carboxyl end of the proenzyme. The autoendoproteolytic cleavage occurs by a canonical serine protease mechanism, in which the side chain hydroxyl group of the serine supplies its oxygen atom to form the C-terminus of the beta chain, while the remainder of the serine residue undergoes an oxidative deamination to produce ammonia and the pyruvoyl prosthetic group on the alpha chain. During this reaction, the Ser that is part of the protease active site of the proenzyme becomes the pyruvoyl prosthetic group, which constitutes an essential element of the active site of the mature decarboxylase.</text>
</comment>
<comment type="pathway">
    <text evidence="12">Phospholipid metabolism; phosphatidylethanolamine biosynthesis; phosphatidylethanolamine from CDP-diacylglycerol: step 2/2.</text>
</comment>
<evidence type="ECO:0000313" key="13">
    <source>
        <dbReference type="EMBL" id="EEB07858.1"/>
    </source>
</evidence>
<dbReference type="InterPro" id="IPR033661">
    <property type="entry name" value="PSD_type1_euk"/>
</dbReference>
<keyword evidence="6 12" id="KW-0443">Lipid metabolism</keyword>
<evidence type="ECO:0000256" key="4">
    <source>
        <dbReference type="ARBA" id="ARBA00022793"/>
    </source>
</evidence>
<dbReference type="STRING" id="402676.B6K301"/>